<dbReference type="OrthoDB" id="3518524at2"/>
<keyword evidence="2" id="KW-1185">Reference proteome</keyword>
<organism evidence="1 2">
    <name type="scientific">Ornithinimicrobium avium</name>
    <dbReference type="NCBI Taxonomy" id="2283195"/>
    <lineage>
        <taxon>Bacteria</taxon>
        <taxon>Bacillati</taxon>
        <taxon>Actinomycetota</taxon>
        <taxon>Actinomycetes</taxon>
        <taxon>Micrococcales</taxon>
        <taxon>Ornithinimicrobiaceae</taxon>
        <taxon>Ornithinimicrobium</taxon>
    </lineage>
</organism>
<accession>A0A345NKG1</accession>
<evidence type="ECO:0000313" key="2">
    <source>
        <dbReference type="Proteomes" id="UP000253790"/>
    </source>
</evidence>
<dbReference type="AlphaFoldDB" id="A0A345NKG1"/>
<reference evidence="1 2" key="1">
    <citation type="submission" date="2018-07" db="EMBL/GenBank/DDBJ databases">
        <title>Complete genome sequencing of Ornithinimicrobium sp. AMA3305.</title>
        <authorList>
            <person name="Bae J.-W."/>
        </authorList>
    </citation>
    <scope>NUCLEOTIDE SEQUENCE [LARGE SCALE GENOMIC DNA]</scope>
    <source>
        <strain evidence="1 2">AMA3305</strain>
    </source>
</reference>
<dbReference type="EMBL" id="CP031229">
    <property type="protein sequence ID" value="AXH95519.1"/>
    <property type="molecule type" value="Genomic_DNA"/>
</dbReference>
<evidence type="ECO:0000313" key="1">
    <source>
        <dbReference type="EMBL" id="AXH95519.1"/>
    </source>
</evidence>
<name>A0A345NKG1_9MICO</name>
<protein>
    <submittedName>
        <fullName evidence="1">Uncharacterized protein</fullName>
    </submittedName>
</protein>
<dbReference type="KEGG" id="orn:DV701_04690"/>
<proteinExistence type="predicted"/>
<gene>
    <name evidence="1" type="ORF">DV701_04690</name>
</gene>
<dbReference type="RefSeq" id="WP_114927284.1">
    <property type="nucleotide sequence ID" value="NZ_CP031229.1"/>
</dbReference>
<dbReference type="Proteomes" id="UP000253790">
    <property type="component" value="Chromosome"/>
</dbReference>
<sequence>MTARRLSREEFHTRLATLERGDLVKVLWTLYWRGPTPVRERIEDLLDPQGRPAREQVRQAAPDAAATLAAVTEFAALARSGAYLGRDRRVSPKERTRWRMTFRSLASASQQALLGEDVATATRAVSTLVDLACETKDVDYFRSQDPMEAARFVVSDVVGLMWARLRDTRGAGDMVQHAVTDLVRWERPYGWTRTGFGWVAGREASLASVLAGLLTVPDLWQTAAHAYVEALDDPVASRAGGRRGRPRRELAEDLAAWNTLLLERLAGPEHEELLARVSTHARVTGRS</sequence>